<dbReference type="PANTHER" id="PTHR30146">
    <property type="entry name" value="LACI-RELATED TRANSCRIPTIONAL REPRESSOR"/>
    <property type="match status" value="1"/>
</dbReference>
<proteinExistence type="predicted"/>
<dbReference type="PANTHER" id="PTHR30146:SF109">
    <property type="entry name" value="HTH-TYPE TRANSCRIPTIONAL REGULATOR GALS"/>
    <property type="match status" value="1"/>
</dbReference>
<keyword evidence="1" id="KW-0805">Transcription regulation</keyword>
<keyword evidence="2" id="KW-0238">DNA-binding</keyword>
<protein>
    <recommendedName>
        <fullName evidence="4">HTH lacI-type domain-containing protein</fullName>
    </recommendedName>
</protein>
<keyword evidence="3" id="KW-0804">Transcription</keyword>
<evidence type="ECO:0000313" key="5">
    <source>
        <dbReference type="EMBL" id="GIQ62995.1"/>
    </source>
</evidence>
<name>A0ABQ4N4B2_9BACL</name>
<dbReference type="InterPro" id="IPR010982">
    <property type="entry name" value="Lambda_DNA-bd_dom_sf"/>
</dbReference>
<sequence>MATIKDVAKMAGVSISTVSYALNDNPKVSKKTKQKVMEAARQLNYQKNGLASDLKKTVRVRLPLLLRTWPALTMQNW</sequence>
<evidence type="ECO:0000256" key="3">
    <source>
        <dbReference type="ARBA" id="ARBA00023163"/>
    </source>
</evidence>
<dbReference type="SMART" id="SM00354">
    <property type="entry name" value="HTH_LACI"/>
    <property type="match status" value="1"/>
</dbReference>
<keyword evidence="6" id="KW-1185">Reference proteome</keyword>
<dbReference type="EMBL" id="BOVJ01000050">
    <property type="protein sequence ID" value="GIQ62995.1"/>
    <property type="molecule type" value="Genomic_DNA"/>
</dbReference>
<evidence type="ECO:0000256" key="1">
    <source>
        <dbReference type="ARBA" id="ARBA00023015"/>
    </source>
</evidence>
<dbReference type="SUPFAM" id="SSF47413">
    <property type="entry name" value="lambda repressor-like DNA-binding domains"/>
    <property type="match status" value="1"/>
</dbReference>
<evidence type="ECO:0000259" key="4">
    <source>
        <dbReference type="PROSITE" id="PS50932"/>
    </source>
</evidence>
<dbReference type="PROSITE" id="PS00356">
    <property type="entry name" value="HTH_LACI_1"/>
    <property type="match status" value="1"/>
</dbReference>
<dbReference type="Gene3D" id="1.10.260.40">
    <property type="entry name" value="lambda repressor-like DNA-binding domains"/>
    <property type="match status" value="1"/>
</dbReference>
<dbReference type="PROSITE" id="PS50932">
    <property type="entry name" value="HTH_LACI_2"/>
    <property type="match status" value="1"/>
</dbReference>
<feature type="domain" description="HTH lacI-type" evidence="4">
    <location>
        <begin position="2"/>
        <end position="56"/>
    </location>
</feature>
<accession>A0ABQ4N4B2</accession>
<dbReference type="CDD" id="cd01392">
    <property type="entry name" value="HTH_LacI"/>
    <property type="match status" value="1"/>
</dbReference>
<dbReference type="Pfam" id="PF00356">
    <property type="entry name" value="LacI"/>
    <property type="match status" value="1"/>
</dbReference>
<gene>
    <name evidence="5" type="ORF">PACILC2_15630</name>
</gene>
<dbReference type="Proteomes" id="UP000680304">
    <property type="component" value="Unassembled WGS sequence"/>
</dbReference>
<evidence type="ECO:0000313" key="6">
    <source>
        <dbReference type="Proteomes" id="UP000680304"/>
    </source>
</evidence>
<evidence type="ECO:0000256" key="2">
    <source>
        <dbReference type="ARBA" id="ARBA00023125"/>
    </source>
</evidence>
<reference evidence="5 6" key="1">
    <citation type="submission" date="2021-04" db="EMBL/GenBank/DDBJ databases">
        <title>Draft genome sequence of Paenibacillus cisolokensis, LC2-13A.</title>
        <authorList>
            <person name="Uke A."/>
            <person name="Chhe C."/>
            <person name="Baramee S."/>
            <person name="Kosugi A."/>
        </authorList>
    </citation>
    <scope>NUCLEOTIDE SEQUENCE [LARGE SCALE GENOMIC DNA]</scope>
    <source>
        <strain evidence="5 6">LC2-13A</strain>
    </source>
</reference>
<dbReference type="InterPro" id="IPR000843">
    <property type="entry name" value="HTH_LacI"/>
</dbReference>
<comment type="caution">
    <text evidence="5">The sequence shown here is derived from an EMBL/GenBank/DDBJ whole genome shotgun (WGS) entry which is preliminary data.</text>
</comment>
<organism evidence="5 6">
    <name type="scientific">Paenibacillus cisolokensis</name>
    <dbReference type="NCBI Taxonomy" id="1658519"/>
    <lineage>
        <taxon>Bacteria</taxon>
        <taxon>Bacillati</taxon>
        <taxon>Bacillota</taxon>
        <taxon>Bacilli</taxon>
        <taxon>Bacillales</taxon>
        <taxon>Paenibacillaceae</taxon>
        <taxon>Paenibacillus</taxon>
    </lineage>
</organism>
<dbReference type="PRINTS" id="PR00036">
    <property type="entry name" value="HTHLACI"/>
</dbReference>